<dbReference type="Gene3D" id="1.25.40.10">
    <property type="entry name" value="Tetratricopeptide repeat domain"/>
    <property type="match status" value="1"/>
</dbReference>
<proteinExistence type="predicted"/>
<evidence type="ECO:0000259" key="1">
    <source>
        <dbReference type="SMART" id="SM01043"/>
    </source>
</evidence>
<reference evidence="2 3" key="1">
    <citation type="submission" date="2018-08" db="EMBL/GenBank/DDBJ databases">
        <title>A genome reference for cultivated species of the human gut microbiota.</title>
        <authorList>
            <person name="Zou Y."/>
            <person name="Xue W."/>
            <person name="Luo G."/>
        </authorList>
    </citation>
    <scope>NUCLEOTIDE SEQUENCE [LARGE SCALE GENOMIC DNA]</scope>
    <source>
        <strain evidence="2 3">AM25-6</strain>
    </source>
</reference>
<dbReference type="Pfam" id="PF03704">
    <property type="entry name" value="BTAD"/>
    <property type="match status" value="1"/>
</dbReference>
<gene>
    <name evidence="2" type="ORF">DW687_03210</name>
</gene>
<evidence type="ECO:0000313" key="2">
    <source>
        <dbReference type="EMBL" id="RGD75348.1"/>
    </source>
</evidence>
<dbReference type="SUPFAM" id="SSF46894">
    <property type="entry name" value="C-terminal effector domain of the bipartite response regulators"/>
    <property type="match status" value="1"/>
</dbReference>
<dbReference type="GO" id="GO:0006355">
    <property type="term" value="P:regulation of DNA-templated transcription"/>
    <property type="evidence" value="ECO:0007669"/>
    <property type="project" value="InterPro"/>
</dbReference>
<dbReference type="RefSeq" id="WP_007050041.1">
    <property type="nucleotide sequence ID" value="NZ_CABKNJ010000001.1"/>
</dbReference>
<dbReference type="Gene3D" id="1.10.10.10">
    <property type="entry name" value="Winged helix-like DNA-binding domain superfamily/Winged helix DNA-binding domain"/>
    <property type="match status" value="1"/>
</dbReference>
<dbReference type="PANTHER" id="PTHR35807">
    <property type="entry name" value="TRANSCRIPTIONAL REGULATOR REDD-RELATED"/>
    <property type="match status" value="1"/>
</dbReference>
<dbReference type="InterPro" id="IPR005158">
    <property type="entry name" value="BTAD"/>
</dbReference>
<dbReference type="InterPro" id="IPR036388">
    <property type="entry name" value="WH-like_DNA-bd_sf"/>
</dbReference>
<dbReference type="InterPro" id="IPR011990">
    <property type="entry name" value="TPR-like_helical_dom_sf"/>
</dbReference>
<dbReference type="GO" id="GO:0003677">
    <property type="term" value="F:DNA binding"/>
    <property type="evidence" value="ECO:0007669"/>
    <property type="project" value="InterPro"/>
</dbReference>
<comment type="caution">
    <text evidence="2">The sequence shown here is derived from an EMBL/GenBank/DDBJ whole genome shotgun (WGS) entry which is preliminary data.</text>
</comment>
<accession>A0A3E3E361</accession>
<name>A0A3E3E361_9FIRM</name>
<dbReference type="EMBL" id="QUSM01000002">
    <property type="protein sequence ID" value="RGD75348.1"/>
    <property type="molecule type" value="Genomic_DNA"/>
</dbReference>
<dbReference type="SUPFAM" id="SSF48452">
    <property type="entry name" value="TPR-like"/>
    <property type="match status" value="1"/>
</dbReference>
<feature type="domain" description="Bacterial transcriptional activator" evidence="1">
    <location>
        <begin position="109"/>
        <end position="251"/>
    </location>
</feature>
<evidence type="ECO:0000313" key="3">
    <source>
        <dbReference type="Proteomes" id="UP000261212"/>
    </source>
</evidence>
<dbReference type="InterPro" id="IPR051677">
    <property type="entry name" value="AfsR-DnrI-RedD_regulator"/>
</dbReference>
<sequence>MDNNLKIKMLGEFSISYNDNTLNDSTSRFKKVWSLLEYLITFREKEISQNELIEVLWEDENLSSPTNNLKTLVHRARNVLDSLGYTEGKNMIKFSRGSYHWNNDLDFEIDIEIFKNLIDKAKFSDNKDEKLEYYFKAIDVYKGTFLPKSAYESWAVPVATYYQNMYITMINDMINILKEKNDYQSISEICEKAVIIDPYDEDLHYHLIYALAKNEKNKEALEHYEYVVDLFYKQFGLNLSDKLTSLYKTILDTTKNVELDLNIIKENLKEKTYSKGAFYCELGLFKELCQIEARSIARTGVSINLALFTIIDINGAPIKQHIMNKYMDKLHSSIQESLRRGDVFTRYSLCQYIVMLPSTSFENADMVSGRIARDFKKKIAKPDLDIKFTISPLEPNN</sequence>
<dbReference type="GeneID" id="98000371"/>
<dbReference type="AlphaFoldDB" id="A0A3E3E361"/>
<protein>
    <submittedName>
        <fullName evidence="2">SARP family transcriptional regulator</fullName>
    </submittedName>
</protein>
<organism evidence="2 3">
    <name type="scientific">Anaerofustis stercorihominis</name>
    <dbReference type="NCBI Taxonomy" id="214853"/>
    <lineage>
        <taxon>Bacteria</taxon>
        <taxon>Bacillati</taxon>
        <taxon>Bacillota</taxon>
        <taxon>Clostridia</taxon>
        <taxon>Eubacteriales</taxon>
        <taxon>Eubacteriaceae</taxon>
        <taxon>Anaerofustis</taxon>
    </lineage>
</organism>
<dbReference type="InterPro" id="IPR016032">
    <property type="entry name" value="Sig_transdc_resp-reg_C-effctor"/>
</dbReference>
<dbReference type="SMART" id="SM01043">
    <property type="entry name" value="BTAD"/>
    <property type="match status" value="1"/>
</dbReference>
<dbReference type="Proteomes" id="UP000261212">
    <property type="component" value="Unassembled WGS sequence"/>
</dbReference>